<protein>
    <recommendedName>
        <fullName evidence="5">DUF4012 domain-containing protein</fullName>
    </recommendedName>
</protein>
<feature type="region of interest" description="Disordered" evidence="1">
    <location>
        <begin position="1"/>
        <end position="38"/>
    </location>
</feature>
<feature type="compositionally biased region" description="Polar residues" evidence="1">
    <location>
        <begin position="8"/>
        <end position="21"/>
    </location>
</feature>
<sequence>MDMHSEAQHQANSNLSHSRPTLNPDGGEAEPVIPEKGIEANGPAMKKTWIKRIFNKRTAAALGIILAVIVVAGGIALLQARSVIEAAKQTAQAARSAYDAGKNQDLVAAGQQLTSVKENLTETQKRFQKLKWTAWIPIAGRYWKDGDHGLKAAQSAVEAASILVAAVEPYADVLGFQGQGSFLGGTAEDRIVKVVETLDKVAPQLDQVAEKLEIVVSELGAIDAKRYAFTIEGMRVDESIRTGQALSQDALFATTRARPAIENLPRVLGIDGERKYMVLFQNDAELRSTGGFMTAFAILRVEKGKVFQEKSQDIYDLDEKFNSKLPAPDIIRTYLPLVYRFNLRDMNISPDFKVSMDEFSKNYESIRGEPKINGIIAVDTQVLKDIVEVLGPIEVPGYGTYSAENDPRCDCPQIIYELEALADRPQATLRENRKGILAPMLQTILLKSYGAPKQVWPALFETIIQNVQEKHVLFYFFAEAEQNAAEQINVAGRIQEYDADYFHLNDTNFAGAKSNMFTTQEVEQAYEIADDGTITKTVTVKYQNPFPPSNCNLEAGELCLNGVLRDFVRVYVPKGSKLLESLGSEDEVQTKEDLGKTVFEAFFTLRPEGQAKLIFTYQLPMKAQDSIGLLIQKQPGKLGEHYTINTPETTQELDLSGDKEISLDL</sequence>
<feature type="transmembrane region" description="Helical" evidence="2">
    <location>
        <begin position="59"/>
        <end position="78"/>
    </location>
</feature>
<dbReference type="AlphaFoldDB" id="A0A1G1W2Z6"/>
<evidence type="ECO:0008006" key="5">
    <source>
        <dbReference type="Google" id="ProtNLM"/>
    </source>
</evidence>
<keyword evidence="2" id="KW-0812">Transmembrane</keyword>
<evidence type="ECO:0000256" key="1">
    <source>
        <dbReference type="SAM" id="MobiDB-lite"/>
    </source>
</evidence>
<keyword evidence="2" id="KW-1133">Transmembrane helix</keyword>
<dbReference type="Proteomes" id="UP000176723">
    <property type="component" value="Unassembled WGS sequence"/>
</dbReference>
<dbReference type="EMBL" id="MHCL01000007">
    <property type="protein sequence ID" value="OGY22013.1"/>
    <property type="molecule type" value="Genomic_DNA"/>
</dbReference>
<name>A0A1G1W2Z6_9BACT</name>
<evidence type="ECO:0000313" key="4">
    <source>
        <dbReference type="Proteomes" id="UP000176723"/>
    </source>
</evidence>
<gene>
    <name evidence="3" type="ORF">A3A65_03145</name>
</gene>
<organism evidence="3 4">
    <name type="scientific">Candidatus Chisholmbacteria bacterium RIFCSPLOWO2_01_FULL_49_14</name>
    <dbReference type="NCBI Taxonomy" id="1797593"/>
    <lineage>
        <taxon>Bacteria</taxon>
        <taxon>Candidatus Chisholmiibacteriota</taxon>
    </lineage>
</organism>
<comment type="caution">
    <text evidence="3">The sequence shown here is derived from an EMBL/GenBank/DDBJ whole genome shotgun (WGS) entry which is preliminary data.</text>
</comment>
<accession>A0A1G1W2Z6</accession>
<dbReference type="InterPro" id="IPR025101">
    <property type="entry name" value="DUF4012"/>
</dbReference>
<dbReference type="STRING" id="1797593.A3A65_03145"/>
<keyword evidence="2" id="KW-0472">Membrane</keyword>
<evidence type="ECO:0000313" key="3">
    <source>
        <dbReference type="EMBL" id="OGY22013.1"/>
    </source>
</evidence>
<dbReference type="Pfam" id="PF13196">
    <property type="entry name" value="DUF4012"/>
    <property type="match status" value="1"/>
</dbReference>
<evidence type="ECO:0000256" key="2">
    <source>
        <dbReference type="SAM" id="Phobius"/>
    </source>
</evidence>
<reference evidence="3 4" key="1">
    <citation type="journal article" date="2016" name="Nat. Commun.">
        <title>Thousands of microbial genomes shed light on interconnected biogeochemical processes in an aquifer system.</title>
        <authorList>
            <person name="Anantharaman K."/>
            <person name="Brown C.T."/>
            <person name="Hug L.A."/>
            <person name="Sharon I."/>
            <person name="Castelle C.J."/>
            <person name="Probst A.J."/>
            <person name="Thomas B.C."/>
            <person name="Singh A."/>
            <person name="Wilkins M.J."/>
            <person name="Karaoz U."/>
            <person name="Brodie E.L."/>
            <person name="Williams K.H."/>
            <person name="Hubbard S.S."/>
            <person name="Banfield J.F."/>
        </authorList>
    </citation>
    <scope>NUCLEOTIDE SEQUENCE [LARGE SCALE GENOMIC DNA]</scope>
</reference>
<proteinExistence type="predicted"/>